<dbReference type="PANTHER" id="PTHR30146">
    <property type="entry name" value="LACI-RELATED TRANSCRIPTIONAL REPRESSOR"/>
    <property type="match status" value="1"/>
</dbReference>
<dbReference type="SUPFAM" id="SSF53822">
    <property type="entry name" value="Periplasmic binding protein-like I"/>
    <property type="match status" value="1"/>
</dbReference>
<dbReference type="Pfam" id="PF00356">
    <property type="entry name" value="LacI"/>
    <property type="match status" value="1"/>
</dbReference>
<organism evidence="6 7">
    <name type="scientific">Ilyobacter polytropus (strain ATCC 51220 / DSM 2926 / LMG 16218 / CuHBu1)</name>
    <dbReference type="NCBI Taxonomy" id="572544"/>
    <lineage>
        <taxon>Bacteria</taxon>
        <taxon>Fusobacteriati</taxon>
        <taxon>Fusobacteriota</taxon>
        <taxon>Fusobacteriia</taxon>
        <taxon>Fusobacteriales</taxon>
        <taxon>Fusobacteriaceae</taxon>
        <taxon>Ilyobacter</taxon>
    </lineage>
</organism>
<dbReference type="InterPro" id="IPR001761">
    <property type="entry name" value="Peripla_BP/Lac1_sug-bd_dom"/>
</dbReference>
<dbReference type="eggNOG" id="COG1609">
    <property type="taxonomic scope" value="Bacteria"/>
</dbReference>
<dbReference type="PRINTS" id="PR00036">
    <property type="entry name" value="HTHLACI"/>
</dbReference>
<dbReference type="SUPFAM" id="SSF47413">
    <property type="entry name" value="lambda repressor-like DNA-binding domains"/>
    <property type="match status" value="1"/>
</dbReference>
<reference evidence="6 7" key="1">
    <citation type="journal article" date="2010" name="Stand. Genomic Sci.">
        <title>Complete genome sequence of Ilyobacter polytropus type strain (CuHbu1).</title>
        <authorList>
            <person name="Sikorski J."/>
            <person name="Chertkov O."/>
            <person name="Lapidus A."/>
            <person name="Nolan M."/>
            <person name="Lucas S."/>
            <person name="Del Rio T.G."/>
            <person name="Tice H."/>
            <person name="Cheng J.F."/>
            <person name="Tapia R."/>
            <person name="Han C."/>
            <person name="Goodwin L."/>
            <person name="Pitluck S."/>
            <person name="Liolios K."/>
            <person name="Ivanova N."/>
            <person name="Mavromatis K."/>
            <person name="Mikhailova N."/>
            <person name="Pati A."/>
            <person name="Chen A."/>
            <person name="Palaniappan K."/>
            <person name="Land M."/>
            <person name="Hauser L."/>
            <person name="Chang Y.J."/>
            <person name="Jeffries C.D."/>
            <person name="Brambilla E."/>
            <person name="Yasawong M."/>
            <person name="Rohde M."/>
            <person name="Pukall R."/>
            <person name="Spring S."/>
            <person name="Goker M."/>
            <person name="Woyke T."/>
            <person name="Bristow J."/>
            <person name="Eisen J.A."/>
            <person name="Markowitz V."/>
            <person name="Hugenholtz P."/>
            <person name="Kyrpides N.C."/>
            <person name="Klenk H.P."/>
        </authorList>
    </citation>
    <scope>NUCLEOTIDE SEQUENCE [LARGE SCALE GENOMIC DNA]</scope>
    <source>
        <strain evidence="7">ATCC 51220 / DSM 2926 / LMG 16218 / CuHBu1</strain>
    </source>
</reference>
<dbReference type="Gene3D" id="1.10.260.40">
    <property type="entry name" value="lambda repressor-like DNA-binding domains"/>
    <property type="match status" value="1"/>
</dbReference>
<accession>E3HAW3</accession>
<dbReference type="CDD" id="cd01392">
    <property type="entry name" value="HTH_LacI"/>
    <property type="match status" value="1"/>
</dbReference>
<keyword evidence="7" id="KW-1185">Reference proteome</keyword>
<dbReference type="KEGG" id="ipo:Ilyop_0325"/>
<dbReference type="Pfam" id="PF00532">
    <property type="entry name" value="Peripla_BP_1"/>
    <property type="match status" value="1"/>
</dbReference>
<dbReference type="GO" id="GO:0003700">
    <property type="term" value="F:DNA-binding transcription factor activity"/>
    <property type="evidence" value="ECO:0007669"/>
    <property type="project" value="TreeGrafter"/>
</dbReference>
<dbReference type="PROSITE" id="PS00356">
    <property type="entry name" value="HTH_LACI_1"/>
    <property type="match status" value="1"/>
</dbReference>
<evidence type="ECO:0000313" key="7">
    <source>
        <dbReference type="Proteomes" id="UP000006875"/>
    </source>
</evidence>
<keyword evidence="3" id="KW-0238">DNA-binding</keyword>
<protein>
    <submittedName>
        <fullName evidence="6">Transcriptional regulator, LacI family</fullName>
    </submittedName>
</protein>
<feature type="domain" description="HTH lacI-type" evidence="5">
    <location>
        <begin position="1"/>
        <end position="55"/>
    </location>
</feature>
<keyword evidence="4" id="KW-0804">Transcription</keyword>
<dbReference type="PROSITE" id="PS50932">
    <property type="entry name" value="HTH_LACI_2"/>
    <property type="match status" value="1"/>
</dbReference>
<dbReference type="STRING" id="572544.Ilyop_0325"/>
<dbReference type="Gene3D" id="3.40.50.2300">
    <property type="match status" value="2"/>
</dbReference>
<dbReference type="SMART" id="SM00354">
    <property type="entry name" value="HTH_LACI"/>
    <property type="match status" value="1"/>
</dbReference>
<evidence type="ECO:0000313" key="6">
    <source>
        <dbReference type="EMBL" id="ADO82114.1"/>
    </source>
</evidence>
<dbReference type="EMBL" id="CP002281">
    <property type="protein sequence ID" value="ADO82114.1"/>
    <property type="molecule type" value="Genomic_DNA"/>
</dbReference>
<evidence type="ECO:0000256" key="3">
    <source>
        <dbReference type="ARBA" id="ARBA00023125"/>
    </source>
</evidence>
<dbReference type="CDD" id="cd06267">
    <property type="entry name" value="PBP1_LacI_sugar_binding-like"/>
    <property type="match status" value="1"/>
</dbReference>
<dbReference type="HOGENOM" id="CLU_037628_6_0_0"/>
<evidence type="ECO:0000259" key="5">
    <source>
        <dbReference type="PROSITE" id="PS50932"/>
    </source>
</evidence>
<dbReference type="OrthoDB" id="308642at2"/>
<evidence type="ECO:0000256" key="4">
    <source>
        <dbReference type="ARBA" id="ARBA00023163"/>
    </source>
</evidence>
<keyword evidence="1" id="KW-0678">Repressor</keyword>
<dbReference type="AlphaFoldDB" id="E3HAW3"/>
<dbReference type="GO" id="GO:0000976">
    <property type="term" value="F:transcription cis-regulatory region binding"/>
    <property type="evidence" value="ECO:0007669"/>
    <property type="project" value="TreeGrafter"/>
</dbReference>
<dbReference type="RefSeq" id="WP_013386784.1">
    <property type="nucleotide sequence ID" value="NC_014632.1"/>
</dbReference>
<dbReference type="InterPro" id="IPR010982">
    <property type="entry name" value="Lambda_DNA-bd_dom_sf"/>
</dbReference>
<dbReference type="InterPro" id="IPR000843">
    <property type="entry name" value="HTH_LacI"/>
</dbReference>
<dbReference type="InterPro" id="IPR028082">
    <property type="entry name" value="Peripla_BP_I"/>
</dbReference>
<proteinExistence type="predicted"/>
<evidence type="ECO:0000256" key="2">
    <source>
        <dbReference type="ARBA" id="ARBA00023015"/>
    </source>
</evidence>
<name>E3HAW3_ILYPC</name>
<keyword evidence="2" id="KW-0805">Transcription regulation</keyword>
<dbReference type="Proteomes" id="UP000006875">
    <property type="component" value="Chromosome"/>
</dbReference>
<sequence length="337" mass="38213">MKMSDIAEKAGVSIATVSRVINEDKNVKDSTREKILKIIEEYDYTPSAIARNLSRKDNNTIGVVVPDISNPYFSEMVEGISEVIDKENLNILIYNTNDKIEKEQKSLQMLLEQRIKGLVITVTSESYEKGKNYLDKFVKEKIPVVLADRDIKYSSMDCVFIDNIGGAYKGVSVLIENDHKDIAIITGPLKSKPGRDRLRGYRNALSENGIEVIDENIYEGDFQMESGYKLGKEILNRKKRPTSVFISNNQMTLGFFKAMNEMKLSTPKDIAVLSFDRVEILDIFDIKLTTVSASVRELGVRSAEMLLEKIRNKDKYISQKMILQTNLDIKGSEKKLS</sequence>
<evidence type="ECO:0000256" key="1">
    <source>
        <dbReference type="ARBA" id="ARBA00022491"/>
    </source>
</evidence>
<gene>
    <name evidence="6" type="ordered locus">Ilyop_0325</name>
</gene>
<dbReference type="PANTHER" id="PTHR30146:SF148">
    <property type="entry name" value="HTH-TYPE TRANSCRIPTIONAL REPRESSOR PURR-RELATED"/>
    <property type="match status" value="1"/>
</dbReference>